<sequence length="96" mass="10520">MAPFDSPFNTNADLPLKTTTDKCGLLMIIFGLKTSFSTSSLTKQREINGRSIRDGRTEEKGDAQRRPCEEPLMGAQLSGIPEASGALDCCVSFWVY</sequence>
<dbReference type="AlphaFoldDB" id="A0A1U8K6J3"/>
<reference evidence="3" key="2">
    <citation type="submission" date="2025-08" db="UniProtKB">
        <authorList>
            <consortium name="RefSeq"/>
        </authorList>
    </citation>
    <scope>IDENTIFICATION</scope>
</reference>
<dbReference type="RefSeq" id="XP_016696598.1">
    <property type="nucleotide sequence ID" value="XM_016841109.2"/>
</dbReference>
<name>A0A1U8K6J3_GOSHI</name>
<dbReference type="GeneID" id="107912783"/>
<keyword evidence="2" id="KW-1185">Reference proteome</keyword>
<organism evidence="2 3">
    <name type="scientific">Gossypium hirsutum</name>
    <name type="common">Upland cotton</name>
    <name type="synonym">Gossypium mexicanum</name>
    <dbReference type="NCBI Taxonomy" id="3635"/>
    <lineage>
        <taxon>Eukaryota</taxon>
        <taxon>Viridiplantae</taxon>
        <taxon>Streptophyta</taxon>
        <taxon>Embryophyta</taxon>
        <taxon>Tracheophyta</taxon>
        <taxon>Spermatophyta</taxon>
        <taxon>Magnoliopsida</taxon>
        <taxon>eudicotyledons</taxon>
        <taxon>Gunneridae</taxon>
        <taxon>Pentapetalae</taxon>
        <taxon>rosids</taxon>
        <taxon>malvids</taxon>
        <taxon>Malvales</taxon>
        <taxon>Malvaceae</taxon>
        <taxon>Malvoideae</taxon>
        <taxon>Gossypium</taxon>
    </lineage>
</organism>
<protein>
    <submittedName>
        <fullName evidence="3">Uncharacterized protein isoform X2</fullName>
    </submittedName>
</protein>
<evidence type="ECO:0000313" key="3">
    <source>
        <dbReference type="RefSeq" id="XP_016696598.1"/>
    </source>
</evidence>
<dbReference type="Proteomes" id="UP000818029">
    <property type="component" value="Chromosome A09"/>
</dbReference>
<proteinExistence type="predicted"/>
<gene>
    <name evidence="3" type="primary">LOC107912783</name>
</gene>
<reference evidence="2" key="1">
    <citation type="journal article" date="2020" name="Nat. Genet.">
        <title>Genomic diversifications of five Gossypium allopolyploid species and their impact on cotton improvement.</title>
        <authorList>
            <person name="Chen Z.J."/>
            <person name="Sreedasyam A."/>
            <person name="Ando A."/>
            <person name="Song Q."/>
            <person name="De Santiago L.M."/>
            <person name="Hulse-Kemp A.M."/>
            <person name="Ding M."/>
            <person name="Ye W."/>
            <person name="Kirkbride R.C."/>
            <person name="Jenkins J."/>
            <person name="Plott C."/>
            <person name="Lovell J."/>
            <person name="Lin Y.M."/>
            <person name="Vaughn R."/>
            <person name="Liu B."/>
            <person name="Simpson S."/>
            <person name="Scheffler B.E."/>
            <person name="Wen L."/>
            <person name="Saski C.A."/>
            <person name="Grover C.E."/>
            <person name="Hu G."/>
            <person name="Conover J.L."/>
            <person name="Carlson J.W."/>
            <person name="Shu S."/>
            <person name="Boston L.B."/>
            <person name="Williams M."/>
            <person name="Peterson D.G."/>
            <person name="McGee K."/>
            <person name="Jones D.C."/>
            <person name="Wendel J.F."/>
            <person name="Stelly D.M."/>
            <person name="Grimwood J."/>
            <person name="Schmutz J."/>
        </authorList>
    </citation>
    <scope>NUCLEOTIDE SEQUENCE [LARGE SCALE GENOMIC DNA]</scope>
    <source>
        <strain evidence="2">cv. TM-1</strain>
    </source>
</reference>
<evidence type="ECO:0000256" key="1">
    <source>
        <dbReference type="SAM" id="MobiDB-lite"/>
    </source>
</evidence>
<feature type="region of interest" description="Disordered" evidence="1">
    <location>
        <begin position="47"/>
        <end position="66"/>
    </location>
</feature>
<evidence type="ECO:0000313" key="2">
    <source>
        <dbReference type="Proteomes" id="UP000818029"/>
    </source>
</evidence>
<accession>A0A1U8K6J3</accession>